<keyword evidence="2" id="KW-0812">Transmembrane</keyword>
<reference evidence="4" key="1">
    <citation type="journal article" date="2019" name="Int. J. Syst. Evol. Microbiol.">
        <title>The Global Catalogue of Microorganisms (GCM) 10K type strain sequencing project: providing services to taxonomists for standard genome sequencing and annotation.</title>
        <authorList>
            <consortium name="The Broad Institute Genomics Platform"/>
            <consortium name="The Broad Institute Genome Sequencing Center for Infectious Disease"/>
            <person name="Wu L."/>
            <person name="Ma J."/>
        </authorList>
    </citation>
    <scope>NUCLEOTIDE SEQUENCE [LARGE SCALE GENOMIC DNA]</scope>
    <source>
        <strain evidence="4">JCM 18531</strain>
    </source>
</reference>
<evidence type="ECO:0000256" key="1">
    <source>
        <dbReference type="SAM" id="MobiDB-lite"/>
    </source>
</evidence>
<keyword evidence="2" id="KW-1133">Transmembrane helix</keyword>
<keyword evidence="4" id="KW-1185">Reference proteome</keyword>
<evidence type="ECO:0000256" key="2">
    <source>
        <dbReference type="SAM" id="Phobius"/>
    </source>
</evidence>
<gene>
    <name evidence="3" type="ORF">GCM10023349_44390</name>
</gene>
<accession>A0ABP8Y0S5</accession>
<evidence type="ECO:0000313" key="4">
    <source>
        <dbReference type="Proteomes" id="UP001499974"/>
    </source>
</evidence>
<feature type="transmembrane region" description="Helical" evidence="2">
    <location>
        <begin position="16"/>
        <end position="36"/>
    </location>
</feature>
<keyword evidence="2" id="KW-0472">Membrane</keyword>
<name>A0ABP8Y0S5_9ACTN</name>
<protein>
    <submittedName>
        <fullName evidence="3">Uncharacterized protein</fullName>
    </submittedName>
</protein>
<organism evidence="3 4">
    <name type="scientific">Nocardioides conyzicola</name>
    <dbReference type="NCBI Taxonomy" id="1651781"/>
    <lineage>
        <taxon>Bacteria</taxon>
        <taxon>Bacillati</taxon>
        <taxon>Actinomycetota</taxon>
        <taxon>Actinomycetes</taxon>
        <taxon>Propionibacteriales</taxon>
        <taxon>Nocardioidaceae</taxon>
        <taxon>Nocardioides</taxon>
    </lineage>
</organism>
<feature type="region of interest" description="Disordered" evidence="1">
    <location>
        <begin position="41"/>
        <end position="83"/>
    </location>
</feature>
<dbReference type="Proteomes" id="UP001499974">
    <property type="component" value="Unassembled WGS sequence"/>
</dbReference>
<sequence>MGHLLTVSTPGRRDELIALVVIVVLVALVMGVVAFLGRDGGDPPDAAADQPAATRTPTPTSDPDPEQEPTDEATPATQTGPEVGGTPYLYACQLVPRADVQRIFGAFGADARTRQTYLDRTPTSREPAAPATRVPGGLTTSCDYTFADPAGHTLEVSVTQVADTRALARRWSRLPQARKVKGTNDLRILPARRSFALRGDGFIADVRYSTFGDAARKRPLSAREVAWQVPRMRKVLAAVSRHVADGTATAGPQPTNADLGPTVGSTPYVEPCALLTDEAFAATGGARRPGPVDVDSSYLAHDPYTDAPVSSCERRGTQPAKRARDARTTFAVLEVRVAADPASAQEVEAKHLDNRYPRGTKVHRVRTAAGTAYVVNLGGTDEWPWRSRAIQVVVGSYELHLSVLRDVTPGRPYGRWVSEAELVAAADELIGAMESATE</sequence>
<dbReference type="EMBL" id="BAABKM010000005">
    <property type="protein sequence ID" value="GAA4719493.1"/>
    <property type="molecule type" value="Genomic_DNA"/>
</dbReference>
<comment type="caution">
    <text evidence="3">The sequence shown here is derived from an EMBL/GenBank/DDBJ whole genome shotgun (WGS) entry which is preliminary data.</text>
</comment>
<feature type="compositionally biased region" description="Low complexity" evidence="1">
    <location>
        <begin position="41"/>
        <end position="61"/>
    </location>
</feature>
<evidence type="ECO:0000313" key="3">
    <source>
        <dbReference type="EMBL" id="GAA4719493.1"/>
    </source>
</evidence>
<proteinExistence type="predicted"/>